<evidence type="ECO:0000256" key="6">
    <source>
        <dbReference type="ARBA" id="ARBA00022571"/>
    </source>
</evidence>
<keyword evidence="6" id="KW-0055">Arginine biosynthesis</keyword>
<evidence type="ECO:0000256" key="4">
    <source>
        <dbReference type="ARBA" id="ARBA00008954"/>
    </source>
</evidence>
<comment type="catalytic activity">
    <reaction evidence="13">
        <text>N(2)-acetyl-L-ornithine + 2-oxoglutarate = N-acetyl-L-glutamate 5-semialdehyde + L-glutamate</text>
        <dbReference type="Rhea" id="RHEA:18049"/>
        <dbReference type="ChEBI" id="CHEBI:16810"/>
        <dbReference type="ChEBI" id="CHEBI:29123"/>
        <dbReference type="ChEBI" id="CHEBI:29985"/>
        <dbReference type="ChEBI" id="CHEBI:57805"/>
        <dbReference type="EC" id="2.6.1.11"/>
    </reaction>
</comment>
<evidence type="ECO:0000256" key="13">
    <source>
        <dbReference type="ARBA" id="ARBA00050813"/>
    </source>
</evidence>
<evidence type="ECO:0000256" key="11">
    <source>
        <dbReference type="ARBA" id="ARBA00022946"/>
    </source>
</evidence>
<dbReference type="NCBIfam" id="TIGR00707">
    <property type="entry name" value="argD"/>
    <property type="match status" value="1"/>
</dbReference>
<keyword evidence="7" id="KW-0032">Aminotransferase</keyword>
<dbReference type="GO" id="GO:0042802">
    <property type="term" value="F:identical protein binding"/>
    <property type="evidence" value="ECO:0007669"/>
    <property type="project" value="TreeGrafter"/>
</dbReference>
<evidence type="ECO:0000256" key="12">
    <source>
        <dbReference type="ARBA" id="ARBA00023128"/>
    </source>
</evidence>
<dbReference type="InterPro" id="IPR015421">
    <property type="entry name" value="PyrdxlP-dep_Trfase_major"/>
</dbReference>
<keyword evidence="8" id="KW-0028">Amino-acid biosynthesis</keyword>
<protein>
    <recommendedName>
        <fullName evidence="5">acetylornithine transaminase</fullName>
        <ecNumber evidence="5">2.6.1.11</ecNumber>
    </recommendedName>
    <alternativeName>
        <fullName evidence="14">Acetylornithine transaminase</fullName>
    </alternativeName>
</protein>
<keyword evidence="9" id="KW-0808">Transferase</keyword>
<dbReference type="Proteomes" id="UP001229421">
    <property type="component" value="Unassembled WGS sequence"/>
</dbReference>
<comment type="caution">
    <text evidence="16">The sequence shown here is derived from an EMBL/GenBank/DDBJ whole genome shotgun (WGS) entry which is preliminary data.</text>
</comment>
<evidence type="ECO:0000256" key="9">
    <source>
        <dbReference type="ARBA" id="ARBA00022679"/>
    </source>
</evidence>
<evidence type="ECO:0000256" key="5">
    <source>
        <dbReference type="ARBA" id="ARBA00012919"/>
    </source>
</evidence>
<evidence type="ECO:0000256" key="3">
    <source>
        <dbReference type="ARBA" id="ARBA00005024"/>
    </source>
</evidence>
<dbReference type="PANTHER" id="PTHR11986">
    <property type="entry name" value="AMINOTRANSFERASE CLASS III"/>
    <property type="match status" value="1"/>
</dbReference>
<dbReference type="Pfam" id="PF00202">
    <property type="entry name" value="Aminotran_3"/>
    <property type="match status" value="1"/>
</dbReference>
<dbReference type="PIRSF" id="PIRSF000521">
    <property type="entry name" value="Transaminase_4ab_Lys_Orn"/>
    <property type="match status" value="1"/>
</dbReference>
<dbReference type="Gene3D" id="3.40.640.10">
    <property type="entry name" value="Type I PLP-dependent aspartate aminotransferase-like (Major domain)"/>
    <property type="match status" value="1"/>
</dbReference>
<dbReference type="InterPro" id="IPR015422">
    <property type="entry name" value="PyrdxlP-dep_Trfase_small"/>
</dbReference>
<dbReference type="Gene3D" id="3.90.1150.10">
    <property type="entry name" value="Aspartate Aminotransferase, domain 1"/>
    <property type="match status" value="1"/>
</dbReference>
<accession>A0AAD8JR03</accession>
<dbReference type="InterPro" id="IPR005814">
    <property type="entry name" value="Aminotrans_3"/>
</dbReference>
<dbReference type="CDD" id="cd00610">
    <property type="entry name" value="OAT_like"/>
    <property type="match status" value="1"/>
</dbReference>
<dbReference type="InterPro" id="IPR015424">
    <property type="entry name" value="PyrdxlP-dep_Trfase"/>
</dbReference>
<dbReference type="GO" id="GO:0030170">
    <property type="term" value="F:pyridoxal phosphate binding"/>
    <property type="evidence" value="ECO:0007669"/>
    <property type="project" value="InterPro"/>
</dbReference>
<dbReference type="HAMAP" id="MF_01107">
    <property type="entry name" value="ArgD_aminotrans_3"/>
    <property type="match status" value="1"/>
</dbReference>
<comment type="similarity">
    <text evidence="4 15">Belongs to the class-III pyridoxal-phosphate-dependent aminotransferase family.</text>
</comment>
<keyword evidence="10 15" id="KW-0663">Pyridoxal phosphate</keyword>
<evidence type="ECO:0000256" key="10">
    <source>
        <dbReference type="ARBA" id="ARBA00022898"/>
    </source>
</evidence>
<organism evidence="16 17">
    <name type="scientific">Tagetes erecta</name>
    <name type="common">African marigold</name>
    <dbReference type="NCBI Taxonomy" id="13708"/>
    <lineage>
        <taxon>Eukaryota</taxon>
        <taxon>Viridiplantae</taxon>
        <taxon>Streptophyta</taxon>
        <taxon>Embryophyta</taxon>
        <taxon>Tracheophyta</taxon>
        <taxon>Spermatophyta</taxon>
        <taxon>Magnoliopsida</taxon>
        <taxon>eudicotyledons</taxon>
        <taxon>Gunneridae</taxon>
        <taxon>Pentapetalae</taxon>
        <taxon>asterids</taxon>
        <taxon>campanulids</taxon>
        <taxon>Asterales</taxon>
        <taxon>Asteraceae</taxon>
        <taxon>Asteroideae</taxon>
        <taxon>Heliantheae alliance</taxon>
        <taxon>Tageteae</taxon>
        <taxon>Tagetes</taxon>
    </lineage>
</organism>
<name>A0AAD8JR03_TARER</name>
<evidence type="ECO:0000256" key="15">
    <source>
        <dbReference type="RuleBase" id="RU003560"/>
    </source>
</evidence>
<evidence type="ECO:0000313" key="17">
    <source>
        <dbReference type="Proteomes" id="UP001229421"/>
    </source>
</evidence>
<dbReference type="InterPro" id="IPR050103">
    <property type="entry name" value="Class-III_PLP-dep_AT"/>
</dbReference>
<dbReference type="FunFam" id="3.40.640.10:FF:000280">
    <property type="entry name" value="Acetylornithine aminotransferase, mitochondrial"/>
    <property type="match status" value="1"/>
</dbReference>
<evidence type="ECO:0000256" key="1">
    <source>
        <dbReference type="ARBA" id="ARBA00001933"/>
    </source>
</evidence>
<comment type="subcellular location">
    <subcellularLocation>
        <location evidence="2">Mitochondrion</location>
    </subcellularLocation>
</comment>
<evidence type="ECO:0000256" key="7">
    <source>
        <dbReference type="ARBA" id="ARBA00022576"/>
    </source>
</evidence>
<evidence type="ECO:0000256" key="14">
    <source>
        <dbReference type="ARBA" id="ARBA00078458"/>
    </source>
</evidence>
<dbReference type="PROSITE" id="PS00600">
    <property type="entry name" value="AA_TRANSFER_CLASS_3"/>
    <property type="match status" value="1"/>
</dbReference>
<dbReference type="GO" id="GO:0005739">
    <property type="term" value="C:mitochondrion"/>
    <property type="evidence" value="ECO:0007669"/>
    <property type="project" value="UniProtKB-SubCell"/>
</dbReference>
<dbReference type="NCBIfam" id="NF002325">
    <property type="entry name" value="PRK01278.1"/>
    <property type="match status" value="1"/>
</dbReference>
<gene>
    <name evidence="16" type="ORF">QVD17_38678</name>
</gene>
<dbReference type="InterPro" id="IPR049704">
    <property type="entry name" value="Aminotrans_3_PPA_site"/>
</dbReference>
<dbReference type="EC" id="2.6.1.11" evidence="5"/>
<keyword evidence="12" id="KW-0496">Mitochondrion</keyword>
<evidence type="ECO:0000313" key="16">
    <source>
        <dbReference type="EMBL" id="KAK1407067.1"/>
    </source>
</evidence>
<dbReference type="PANTHER" id="PTHR11986:SF79">
    <property type="entry name" value="ACETYLORNITHINE AMINOTRANSFERASE, MITOCHONDRIAL"/>
    <property type="match status" value="1"/>
</dbReference>
<proteinExistence type="inferred from homology"/>
<dbReference type="AlphaFoldDB" id="A0AAD8JR03"/>
<dbReference type="InterPro" id="IPR004636">
    <property type="entry name" value="AcOrn/SuccOrn_fam"/>
</dbReference>
<comment type="pathway">
    <text evidence="3">Amino-acid biosynthesis; L-arginine biosynthesis; N(2)-acetyl-L-ornithine from L-glutamate: step 4/4.</text>
</comment>
<evidence type="ECO:0000256" key="2">
    <source>
        <dbReference type="ARBA" id="ARBA00004173"/>
    </source>
</evidence>
<dbReference type="SUPFAM" id="SSF53383">
    <property type="entry name" value="PLP-dependent transferases"/>
    <property type="match status" value="1"/>
</dbReference>
<sequence>MYTVSNLSNHVFQAIDHHHHHRHCANAKPQITRHSIHLPISRRTEIRAHVTDNIPIVKSKSKLISQEDVINDDKRVIVGTYGRTPVVLTSGKGCKLYDVNGNEYIDLTSGIAVNALGHADPDWVEAIIDQAKTLAHVSNIYYTVPQVKLAERLVATSFADRVFFSNSGTEANEAAIKFSRKFQRSSHPNNSDPPTEFISFTNSFHGRTIGSLALTSKEHYRTPFEPVMPGVTFLKYGDIDAAQDLISSGKIAAVFVEPIQGEGGIYSATKDFLKALRIACDKAGSLLVFDEVQCGLGRTGYLWAHEAYGVTPDIMTLAKPLAGGLPIGATLVTERVNAAINFGDHGSTFAGGPLVCAAAIAVFDKVSNPSFLASVAKKGDHLKQTLKKKLEGNKHVKEIRGFGLIVGIELDVPATPLVDACRESGLLILTAGKGDIVRLVPPLVISQEELDRAVEIIHECLHVLD</sequence>
<keyword evidence="17" id="KW-1185">Reference proteome</keyword>
<evidence type="ECO:0000256" key="8">
    <source>
        <dbReference type="ARBA" id="ARBA00022605"/>
    </source>
</evidence>
<reference evidence="16" key="1">
    <citation type="journal article" date="2023" name="bioRxiv">
        <title>Improved chromosome-level genome assembly for marigold (Tagetes erecta).</title>
        <authorList>
            <person name="Jiang F."/>
            <person name="Yuan L."/>
            <person name="Wang S."/>
            <person name="Wang H."/>
            <person name="Xu D."/>
            <person name="Wang A."/>
            <person name="Fan W."/>
        </authorList>
    </citation>
    <scope>NUCLEOTIDE SEQUENCE</scope>
    <source>
        <strain evidence="16">WSJ</strain>
        <tissue evidence="16">Leaf</tissue>
    </source>
</reference>
<dbReference type="GO" id="GO:0003992">
    <property type="term" value="F:N2-acetyl-L-ornithine:2-oxoglutarate 5-aminotransferase activity"/>
    <property type="evidence" value="ECO:0007669"/>
    <property type="project" value="UniProtKB-EC"/>
</dbReference>
<dbReference type="GO" id="GO:0006526">
    <property type="term" value="P:L-arginine biosynthetic process"/>
    <property type="evidence" value="ECO:0007669"/>
    <property type="project" value="UniProtKB-KW"/>
</dbReference>
<dbReference type="EMBL" id="JAUHHV010000011">
    <property type="protein sequence ID" value="KAK1407067.1"/>
    <property type="molecule type" value="Genomic_DNA"/>
</dbReference>
<keyword evidence="11" id="KW-0809">Transit peptide</keyword>
<dbReference type="GO" id="GO:0009570">
    <property type="term" value="C:chloroplast stroma"/>
    <property type="evidence" value="ECO:0007669"/>
    <property type="project" value="TreeGrafter"/>
</dbReference>
<comment type="cofactor">
    <cofactor evidence="1">
        <name>pyridoxal 5'-phosphate</name>
        <dbReference type="ChEBI" id="CHEBI:597326"/>
    </cofactor>
</comment>